<dbReference type="InterPro" id="IPR017441">
    <property type="entry name" value="Protein_kinase_ATP_BS"/>
</dbReference>
<feature type="chain" id="PRO_5013379235" description="Receptor-like serine/threonine-protein kinase" evidence="23">
    <location>
        <begin position="23"/>
        <end position="838"/>
    </location>
</feature>
<dbReference type="GO" id="GO:0030246">
    <property type="term" value="F:carbohydrate binding"/>
    <property type="evidence" value="ECO:0007669"/>
    <property type="project" value="UniProtKB-KW"/>
</dbReference>
<evidence type="ECO:0000256" key="17">
    <source>
        <dbReference type="ARBA" id="ARBA00047899"/>
    </source>
</evidence>
<dbReference type="PANTHER" id="PTHR27002">
    <property type="entry name" value="RECEPTOR-LIKE SERINE/THREONINE-PROTEIN KINASE SD1-8"/>
    <property type="match status" value="1"/>
</dbReference>
<comment type="subcellular location">
    <subcellularLocation>
        <location evidence="1">Cell membrane</location>
        <topology evidence="1">Single-pass type I membrane protein</topology>
    </subcellularLocation>
</comment>
<evidence type="ECO:0000256" key="8">
    <source>
        <dbReference type="ARBA" id="ARBA00022734"/>
    </source>
</evidence>
<dbReference type="GO" id="GO:0048544">
    <property type="term" value="P:recognition of pollen"/>
    <property type="evidence" value="ECO:0007669"/>
    <property type="project" value="InterPro"/>
</dbReference>
<evidence type="ECO:0000259" key="27">
    <source>
        <dbReference type="PROSITE" id="PS50948"/>
    </source>
</evidence>
<evidence type="ECO:0000313" key="29">
    <source>
        <dbReference type="Proteomes" id="UP000091857"/>
    </source>
</evidence>
<keyword evidence="15" id="KW-0675">Receptor</keyword>
<keyword evidence="13 22" id="KW-0472">Membrane</keyword>
<dbReference type="InterPro" id="IPR003609">
    <property type="entry name" value="Pan_app"/>
</dbReference>
<protein>
    <recommendedName>
        <fullName evidence="19">Receptor-like serine/threonine-protein kinase</fullName>
        <ecNumber evidence="19">2.7.11.1</ecNumber>
    </recommendedName>
</protein>
<dbReference type="Pfam" id="PF08276">
    <property type="entry name" value="PAN_2"/>
    <property type="match status" value="1"/>
</dbReference>
<dbReference type="InterPro" id="IPR000858">
    <property type="entry name" value="S_locus_glycoprot_dom"/>
</dbReference>
<evidence type="ECO:0000256" key="22">
    <source>
        <dbReference type="SAM" id="Phobius"/>
    </source>
</evidence>
<dbReference type="InterPro" id="IPR036426">
    <property type="entry name" value="Bulb-type_lectin_dom_sf"/>
</dbReference>
<evidence type="ECO:0000256" key="19">
    <source>
        <dbReference type="PIRNR" id="PIRNR000641"/>
    </source>
</evidence>
<dbReference type="GO" id="GO:0004674">
    <property type="term" value="F:protein serine/threonine kinase activity"/>
    <property type="evidence" value="ECO:0007669"/>
    <property type="project" value="UniProtKB-KW"/>
</dbReference>
<keyword evidence="11 19" id="KW-0067">ATP-binding</keyword>
<evidence type="ECO:0000256" key="16">
    <source>
        <dbReference type="ARBA" id="ARBA00023180"/>
    </source>
</evidence>
<keyword evidence="9 19" id="KW-0547">Nucleotide-binding</keyword>
<keyword evidence="16" id="KW-0325">Glycoprotein</keyword>
<comment type="similarity">
    <text evidence="19">Belongs to the protein kinase superfamily. Ser/Thr protein kinase family.</text>
</comment>
<proteinExistence type="inferred from homology"/>
<dbReference type="InterPro" id="IPR001480">
    <property type="entry name" value="Bulb-type_lectin_dom"/>
</dbReference>
<evidence type="ECO:0000259" key="24">
    <source>
        <dbReference type="PROSITE" id="PS50011"/>
    </source>
</evidence>
<evidence type="ECO:0000256" key="10">
    <source>
        <dbReference type="ARBA" id="ARBA00022777"/>
    </source>
</evidence>
<dbReference type="Proteomes" id="UP000091857">
    <property type="component" value="Chromosome 17"/>
</dbReference>
<evidence type="ECO:0000256" key="18">
    <source>
        <dbReference type="ARBA" id="ARBA00048679"/>
    </source>
</evidence>
<keyword evidence="2" id="KW-1003">Cell membrane</keyword>
<dbReference type="GO" id="GO:0005886">
    <property type="term" value="C:plasma membrane"/>
    <property type="evidence" value="ECO:0007669"/>
    <property type="project" value="UniProtKB-SubCell"/>
</dbReference>
<keyword evidence="7 23" id="KW-0732">Signal</keyword>
<dbReference type="PROSITE" id="PS50948">
    <property type="entry name" value="PAN"/>
    <property type="match status" value="1"/>
</dbReference>
<evidence type="ECO:0000256" key="3">
    <source>
        <dbReference type="ARBA" id="ARBA00022527"/>
    </source>
</evidence>
<evidence type="ECO:0000256" key="15">
    <source>
        <dbReference type="ARBA" id="ARBA00023170"/>
    </source>
</evidence>
<keyword evidence="5 19" id="KW-0808">Transferase</keyword>
<dbReference type="CDD" id="cd00028">
    <property type="entry name" value="B_lectin"/>
    <property type="match status" value="1"/>
</dbReference>
<reference evidence="29" key="1">
    <citation type="journal article" date="2016" name="Nat. Biotechnol.">
        <title>Sequencing wild and cultivated cassava and related species reveals extensive interspecific hybridization and genetic diversity.</title>
        <authorList>
            <person name="Bredeson J.V."/>
            <person name="Lyons J.B."/>
            <person name="Prochnik S.E."/>
            <person name="Wu G.A."/>
            <person name="Ha C.M."/>
            <person name="Edsinger-Gonzales E."/>
            <person name="Grimwood J."/>
            <person name="Schmutz J."/>
            <person name="Rabbi I.Y."/>
            <person name="Egesi C."/>
            <person name="Nauluvula P."/>
            <person name="Lebot V."/>
            <person name="Ndunguru J."/>
            <person name="Mkamilo G."/>
            <person name="Bart R.S."/>
            <person name="Setter T.L."/>
            <person name="Gleadow R.M."/>
            <person name="Kulakow P."/>
            <person name="Ferguson M.E."/>
            <person name="Rounsley S."/>
            <person name="Rokhsar D.S."/>
        </authorList>
    </citation>
    <scope>NUCLEOTIDE SEQUENCE [LARGE SCALE GENOMIC DNA]</scope>
    <source>
        <strain evidence="29">cv. AM560-2</strain>
    </source>
</reference>
<dbReference type="InterPro" id="IPR024171">
    <property type="entry name" value="SRK-like_kinase"/>
</dbReference>
<evidence type="ECO:0000256" key="14">
    <source>
        <dbReference type="ARBA" id="ARBA00023157"/>
    </source>
</evidence>
<evidence type="ECO:0000256" key="4">
    <source>
        <dbReference type="ARBA" id="ARBA00022536"/>
    </source>
</evidence>
<dbReference type="SUPFAM" id="SSF56112">
    <property type="entry name" value="Protein kinase-like (PK-like)"/>
    <property type="match status" value="1"/>
</dbReference>
<comment type="caution">
    <text evidence="28">The sequence shown here is derived from an EMBL/GenBank/DDBJ whole genome shotgun (WGS) entry which is preliminary data.</text>
</comment>
<dbReference type="CDD" id="cd00054">
    <property type="entry name" value="EGF_CA"/>
    <property type="match status" value="1"/>
</dbReference>
<dbReference type="FunFam" id="3.30.200.20:FF:000330">
    <property type="entry name" value="G-type lectin S-receptor-like serine/threonine-protein kinase At4g03230"/>
    <property type="match status" value="1"/>
</dbReference>
<name>A0A2C9U4K0_MANES</name>
<evidence type="ECO:0000256" key="12">
    <source>
        <dbReference type="ARBA" id="ARBA00022989"/>
    </source>
</evidence>
<evidence type="ECO:0000256" key="2">
    <source>
        <dbReference type="ARBA" id="ARBA00022475"/>
    </source>
</evidence>
<dbReference type="Gramene" id="Manes.17G031800.1.v8.1">
    <property type="protein sequence ID" value="Manes.17G031800.1.v8.1.CDS"/>
    <property type="gene ID" value="Manes.17G031800.v8.1"/>
</dbReference>
<evidence type="ECO:0000256" key="11">
    <source>
        <dbReference type="ARBA" id="ARBA00022840"/>
    </source>
</evidence>
<keyword evidence="12 22" id="KW-1133">Transmembrane helix</keyword>
<dbReference type="Pfam" id="PF00954">
    <property type="entry name" value="S_locus_glycop"/>
    <property type="match status" value="1"/>
</dbReference>
<dbReference type="Pfam" id="PF07714">
    <property type="entry name" value="PK_Tyr_Ser-Thr"/>
    <property type="match status" value="1"/>
</dbReference>
<dbReference type="OrthoDB" id="1933550at2759"/>
<dbReference type="SUPFAM" id="SSF51110">
    <property type="entry name" value="alpha-D-mannose-specific plant lectins"/>
    <property type="match status" value="1"/>
</dbReference>
<comment type="catalytic activity">
    <reaction evidence="18 19">
        <text>L-seryl-[protein] + ATP = O-phospho-L-seryl-[protein] + ADP + H(+)</text>
        <dbReference type="Rhea" id="RHEA:17989"/>
        <dbReference type="Rhea" id="RHEA-COMP:9863"/>
        <dbReference type="Rhea" id="RHEA-COMP:11604"/>
        <dbReference type="ChEBI" id="CHEBI:15378"/>
        <dbReference type="ChEBI" id="CHEBI:29999"/>
        <dbReference type="ChEBI" id="CHEBI:30616"/>
        <dbReference type="ChEBI" id="CHEBI:83421"/>
        <dbReference type="ChEBI" id="CHEBI:456216"/>
        <dbReference type="EC" id="2.7.11.1"/>
    </reaction>
</comment>
<evidence type="ECO:0000256" key="5">
    <source>
        <dbReference type="ARBA" id="ARBA00022679"/>
    </source>
</evidence>
<dbReference type="InterPro" id="IPR000719">
    <property type="entry name" value="Prot_kinase_dom"/>
</dbReference>
<accession>A0A2C9U4K0</accession>
<dbReference type="Pfam" id="PF11883">
    <property type="entry name" value="DUF3403"/>
    <property type="match status" value="1"/>
</dbReference>
<keyword evidence="14" id="KW-1015">Disulfide bond</keyword>
<evidence type="ECO:0000256" key="7">
    <source>
        <dbReference type="ARBA" id="ARBA00022729"/>
    </source>
</evidence>
<dbReference type="PROSITE" id="PS00108">
    <property type="entry name" value="PROTEIN_KINASE_ST"/>
    <property type="match status" value="1"/>
</dbReference>
<evidence type="ECO:0000256" key="9">
    <source>
        <dbReference type="ARBA" id="ARBA00022741"/>
    </source>
</evidence>
<keyword evidence="4 20" id="KW-0245">EGF-like domain</keyword>
<organism evidence="28 29">
    <name type="scientific">Manihot esculenta</name>
    <name type="common">Cassava</name>
    <name type="synonym">Jatropha manihot</name>
    <dbReference type="NCBI Taxonomy" id="3983"/>
    <lineage>
        <taxon>Eukaryota</taxon>
        <taxon>Viridiplantae</taxon>
        <taxon>Streptophyta</taxon>
        <taxon>Embryophyta</taxon>
        <taxon>Tracheophyta</taxon>
        <taxon>Spermatophyta</taxon>
        <taxon>Magnoliopsida</taxon>
        <taxon>eudicotyledons</taxon>
        <taxon>Gunneridae</taxon>
        <taxon>Pentapetalae</taxon>
        <taxon>rosids</taxon>
        <taxon>fabids</taxon>
        <taxon>Malpighiales</taxon>
        <taxon>Euphorbiaceae</taxon>
        <taxon>Crotonoideae</taxon>
        <taxon>Manihoteae</taxon>
        <taxon>Manihot</taxon>
    </lineage>
</organism>
<feature type="domain" description="EGF-like" evidence="25">
    <location>
        <begin position="276"/>
        <end position="314"/>
    </location>
</feature>
<evidence type="ECO:0000256" key="1">
    <source>
        <dbReference type="ARBA" id="ARBA00004251"/>
    </source>
</evidence>
<dbReference type="CDD" id="cd01098">
    <property type="entry name" value="PAN_AP_plant"/>
    <property type="match status" value="1"/>
</dbReference>
<feature type="signal peptide" evidence="23">
    <location>
        <begin position="1"/>
        <end position="22"/>
    </location>
</feature>
<feature type="binding site" evidence="21">
    <location>
        <position position="550"/>
    </location>
    <ligand>
        <name>ATP</name>
        <dbReference type="ChEBI" id="CHEBI:30616"/>
    </ligand>
</feature>
<evidence type="ECO:0000256" key="21">
    <source>
        <dbReference type="PROSITE-ProRule" id="PRU10141"/>
    </source>
</evidence>
<dbReference type="InterPro" id="IPR011009">
    <property type="entry name" value="Kinase-like_dom_sf"/>
</dbReference>
<dbReference type="SMART" id="SM00108">
    <property type="entry name" value="B_lectin"/>
    <property type="match status" value="1"/>
</dbReference>
<evidence type="ECO:0000313" key="28">
    <source>
        <dbReference type="EMBL" id="OAY24641.1"/>
    </source>
</evidence>
<dbReference type="SMART" id="SM00220">
    <property type="entry name" value="S_TKc"/>
    <property type="match status" value="1"/>
</dbReference>
<feature type="domain" description="Apple" evidence="27">
    <location>
        <begin position="336"/>
        <end position="419"/>
    </location>
</feature>
<dbReference type="Gene3D" id="1.10.510.10">
    <property type="entry name" value="Transferase(Phosphotransferase) domain 1"/>
    <property type="match status" value="1"/>
</dbReference>
<dbReference type="PROSITE" id="PS50026">
    <property type="entry name" value="EGF_3"/>
    <property type="match status" value="1"/>
</dbReference>
<keyword evidence="10 19" id="KW-0418">Kinase</keyword>
<dbReference type="GO" id="GO:0005524">
    <property type="term" value="F:ATP binding"/>
    <property type="evidence" value="ECO:0007669"/>
    <property type="project" value="UniProtKB-UniRule"/>
</dbReference>
<comment type="catalytic activity">
    <reaction evidence="17 19">
        <text>L-threonyl-[protein] + ATP = O-phospho-L-threonyl-[protein] + ADP + H(+)</text>
        <dbReference type="Rhea" id="RHEA:46608"/>
        <dbReference type="Rhea" id="RHEA-COMP:11060"/>
        <dbReference type="Rhea" id="RHEA-COMP:11605"/>
        <dbReference type="ChEBI" id="CHEBI:15378"/>
        <dbReference type="ChEBI" id="CHEBI:30013"/>
        <dbReference type="ChEBI" id="CHEBI:30616"/>
        <dbReference type="ChEBI" id="CHEBI:61977"/>
        <dbReference type="ChEBI" id="CHEBI:456216"/>
        <dbReference type="EC" id="2.7.11.1"/>
    </reaction>
</comment>
<dbReference type="Gene3D" id="2.90.10.10">
    <property type="entry name" value="Bulb-type lectin domain"/>
    <property type="match status" value="1"/>
</dbReference>
<evidence type="ECO:0000259" key="25">
    <source>
        <dbReference type="PROSITE" id="PS50026"/>
    </source>
</evidence>
<evidence type="ECO:0000256" key="20">
    <source>
        <dbReference type="PROSITE-ProRule" id="PRU00076"/>
    </source>
</evidence>
<dbReference type="AlphaFoldDB" id="A0A2C9U4K0"/>
<evidence type="ECO:0000256" key="13">
    <source>
        <dbReference type="ARBA" id="ARBA00023136"/>
    </source>
</evidence>
<evidence type="ECO:0000259" key="26">
    <source>
        <dbReference type="PROSITE" id="PS50927"/>
    </source>
</evidence>
<comment type="caution">
    <text evidence="20">Lacks conserved residue(s) required for the propagation of feature annotation.</text>
</comment>
<feature type="domain" description="Bulb-type lectin" evidence="26">
    <location>
        <begin position="23"/>
        <end position="147"/>
    </location>
</feature>
<dbReference type="EC" id="2.7.11.1" evidence="19"/>
<dbReference type="FunFam" id="1.10.510.10:FF:000060">
    <property type="entry name" value="G-type lectin S-receptor-like serine/threonine-protein kinase"/>
    <property type="match status" value="1"/>
</dbReference>
<dbReference type="PROSITE" id="PS50011">
    <property type="entry name" value="PROTEIN_KINASE_DOM"/>
    <property type="match status" value="1"/>
</dbReference>
<sequence>MAAEKLLLYLFLLVLRFISSMSIHTITVNQIIKDGAFLISQNNTFALGFFSPGSSSYRYLGIWFHKVPGQTVVWVANRNNPINGSSGFLSINQYGNLVLYANRDQRSPVWSTNISVEATGDCEAQLLDSGNLVLFRGGTSKTIAWQSFDYPTNTLIRGMKFGWDKETGLNRFLTSWRSANDPGSGEYSVRLNPSGSPQFFQYRGANHYWRSVPWPWKKIANIYNYSFFNTEDEIYFRYSYSDPSVTIIMLVDEAGFVKWLTWHETEAQWKEFWSSPKYRCDWYGVCGANSKCEPNNVNTFECTCLPGYEPKFPKDWHLRDGSGGCVRKRLQSSSVCGHGEGFLKVEQVKVPDTAAAIWVDMSMSHLNCERQCKVNCSCSAYASIPIAGKGTGCLAWYGELMDIINFSDNSGYDLYIRVDALELAENRKKFNGFLQTKGMLIVVVLSFSSVWLVIIIFVYFWFCRRRKIGTRKKRLNRKLVDASVGSNYYEDSLGESGLRGSRSPPDLLFFHFSTILAATNNFCATNILGQGGFGTVYKGKLSNGQEIAVKRMSKSSRQGVEEFKNEVMLIAKLQHRNLVKLQGCCMKKKEQMLIYEYLPNKSLDSFLFDQEKRFFLDWTKRFNIIIGIARGILYLHQDSRLRIIHRDLKSSNILLDAEMNPKISDFGMARIFKSDQIQNKTNRVVGTYGYMSPEYAIFGKFSIKSDVFSFGVILLEIISGKRSNGFHQEDASLSLIGHVWELWREGRALEIVDSSLEESYNPYEVLRCIQIGLLCVQEGAVDRPTMSAVVLMLSSETTLPSPKQPAFIFRTSSNTSSPRVGEGSSSVNELSITAVATR</sequence>
<dbReference type="PANTHER" id="PTHR27002:SF839">
    <property type="entry name" value="NON-SPECIFIC SERINE_THREONINE PROTEIN KINASE"/>
    <property type="match status" value="1"/>
</dbReference>
<dbReference type="InterPro" id="IPR008271">
    <property type="entry name" value="Ser/Thr_kinase_AS"/>
</dbReference>
<feature type="transmembrane region" description="Helical" evidence="22">
    <location>
        <begin position="438"/>
        <end position="462"/>
    </location>
</feature>
<dbReference type="InterPro" id="IPR000742">
    <property type="entry name" value="EGF"/>
</dbReference>
<dbReference type="GO" id="GO:0106310">
    <property type="term" value="F:protein serine kinase activity"/>
    <property type="evidence" value="ECO:0007669"/>
    <property type="project" value="RHEA"/>
</dbReference>
<dbReference type="Gene3D" id="3.30.200.20">
    <property type="entry name" value="Phosphorylase Kinase, domain 1"/>
    <property type="match status" value="1"/>
</dbReference>
<keyword evidence="3 19" id="KW-0723">Serine/threonine-protein kinase</keyword>
<dbReference type="SMART" id="SM00473">
    <property type="entry name" value="PAN_AP"/>
    <property type="match status" value="1"/>
</dbReference>
<keyword evidence="6 22" id="KW-0812">Transmembrane</keyword>
<dbReference type="InterPro" id="IPR021820">
    <property type="entry name" value="S-locus_recpt_kinase_C"/>
</dbReference>
<dbReference type="PIRSF" id="PIRSF000641">
    <property type="entry name" value="SRK"/>
    <property type="match status" value="1"/>
</dbReference>
<gene>
    <name evidence="28" type="ORF">MANES_17G031800v8</name>
</gene>
<dbReference type="CDD" id="cd14066">
    <property type="entry name" value="STKc_IRAK"/>
    <property type="match status" value="1"/>
</dbReference>
<evidence type="ECO:0000256" key="6">
    <source>
        <dbReference type="ARBA" id="ARBA00022692"/>
    </source>
</evidence>
<dbReference type="EMBL" id="CM004403">
    <property type="protein sequence ID" value="OAY24641.1"/>
    <property type="molecule type" value="Genomic_DNA"/>
</dbReference>
<dbReference type="PROSITE" id="PS00107">
    <property type="entry name" value="PROTEIN_KINASE_ATP"/>
    <property type="match status" value="1"/>
</dbReference>
<dbReference type="FunFam" id="2.90.10.10:FF:000005">
    <property type="entry name" value="G-type lectin S-receptor-like serine/threonine-protein kinase"/>
    <property type="match status" value="1"/>
</dbReference>
<feature type="domain" description="Protein kinase" evidence="24">
    <location>
        <begin position="522"/>
        <end position="807"/>
    </location>
</feature>
<keyword evidence="29" id="KW-1185">Reference proteome</keyword>
<keyword evidence="8" id="KW-0430">Lectin</keyword>
<evidence type="ECO:0000256" key="23">
    <source>
        <dbReference type="SAM" id="SignalP"/>
    </source>
</evidence>
<dbReference type="PROSITE" id="PS50927">
    <property type="entry name" value="BULB_LECTIN"/>
    <property type="match status" value="1"/>
</dbReference>
<dbReference type="InterPro" id="IPR001245">
    <property type="entry name" value="Ser-Thr/Tyr_kinase_cat_dom"/>
</dbReference>
<dbReference type="Pfam" id="PF01453">
    <property type="entry name" value="B_lectin"/>
    <property type="match status" value="1"/>
</dbReference>